<dbReference type="Gene3D" id="3.40.50.12190">
    <property type="match status" value="1"/>
</dbReference>
<keyword evidence="3" id="KW-0597">Phosphoprotein</keyword>
<dbReference type="PANTHER" id="PTHR18843">
    <property type="entry name" value="TORSIN-1A-INTERACTING PROTEIN"/>
    <property type="match status" value="1"/>
</dbReference>
<proteinExistence type="inferred from homology"/>
<keyword evidence="8" id="KW-0539">Nucleus</keyword>
<evidence type="ECO:0000256" key="4">
    <source>
        <dbReference type="ARBA" id="ARBA00022692"/>
    </source>
</evidence>
<dbReference type="GO" id="GO:0001671">
    <property type="term" value="F:ATPase activator activity"/>
    <property type="evidence" value="ECO:0007669"/>
    <property type="project" value="InterPro"/>
</dbReference>
<feature type="compositionally biased region" description="Polar residues" evidence="10">
    <location>
        <begin position="125"/>
        <end position="139"/>
    </location>
</feature>
<dbReference type="GO" id="GO:0016020">
    <property type="term" value="C:membrane"/>
    <property type="evidence" value="ECO:0007669"/>
    <property type="project" value="TreeGrafter"/>
</dbReference>
<evidence type="ECO:0000313" key="12">
    <source>
        <dbReference type="EMBL" id="TSN76571.1"/>
    </source>
</evidence>
<keyword evidence="4" id="KW-0812">Transmembrane</keyword>
<evidence type="ECO:0000256" key="3">
    <source>
        <dbReference type="ARBA" id="ARBA00022553"/>
    </source>
</evidence>
<comment type="subcellular location">
    <subcellularLocation>
        <location evidence="9">Endomembrane system</location>
        <topology evidence="9">Single-pass membrane protein</topology>
    </subcellularLocation>
    <subcellularLocation>
        <location evidence="1">Nucleus envelope</location>
    </subcellularLocation>
</comment>
<feature type="domain" description="Torsin-1A-interacting protein 1/2 AAA+ activator" evidence="11">
    <location>
        <begin position="257"/>
        <end position="472"/>
    </location>
</feature>
<organism evidence="12 13">
    <name type="scientific">Bagarius yarrelli</name>
    <name type="common">Goonch</name>
    <name type="synonym">Bagrus yarrelli</name>
    <dbReference type="NCBI Taxonomy" id="175774"/>
    <lineage>
        <taxon>Eukaryota</taxon>
        <taxon>Metazoa</taxon>
        <taxon>Chordata</taxon>
        <taxon>Craniata</taxon>
        <taxon>Vertebrata</taxon>
        <taxon>Euteleostomi</taxon>
        <taxon>Actinopterygii</taxon>
        <taxon>Neopterygii</taxon>
        <taxon>Teleostei</taxon>
        <taxon>Ostariophysi</taxon>
        <taxon>Siluriformes</taxon>
        <taxon>Sisoridae</taxon>
        <taxon>Sisorinae</taxon>
        <taxon>Bagarius</taxon>
    </lineage>
</organism>
<evidence type="ECO:0000256" key="10">
    <source>
        <dbReference type="SAM" id="MobiDB-lite"/>
    </source>
</evidence>
<dbReference type="InterPro" id="IPR008662">
    <property type="entry name" value="TOIP1/2"/>
</dbReference>
<protein>
    <submittedName>
        <fullName evidence="12">Torsin-1A-interacting protein 2</fullName>
    </submittedName>
</protein>
<feature type="region of interest" description="Disordered" evidence="10">
    <location>
        <begin position="1"/>
        <end position="148"/>
    </location>
</feature>
<comment type="caution">
    <text evidence="12">The sequence shown here is derived from an EMBL/GenBank/DDBJ whole genome shotgun (WGS) entry which is preliminary data.</text>
</comment>
<evidence type="ECO:0000256" key="6">
    <source>
        <dbReference type="ARBA" id="ARBA00023136"/>
    </source>
</evidence>
<feature type="compositionally biased region" description="Acidic residues" evidence="10">
    <location>
        <begin position="50"/>
        <end position="68"/>
    </location>
</feature>
<dbReference type="Proteomes" id="UP000319801">
    <property type="component" value="Unassembled WGS sequence"/>
</dbReference>
<dbReference type="InterPro" id="IPR046753">
    <property type="entry name" value="TOIP1/2_C"/>
</dbReference>
<dbReference type="GO" id="GO:0061024">
    <property type="term" value="P:membrane organization"/>
    <property type="evidence" value="ECO:0007669"/>
    <property type="project" value="TreeGrafter"/>
</dbReference>
<dbReference type="AlphaFoldDB" id="A0A556U7X9"/>
<dbReference type="OrthoDB" id="6258998at2759"/>
<name>A0A556U7X9_BAGYA</name>
<gene>
    <name evidence="12" type="ORF">Baya_8724</name>
</gene>
<feature type="compositionally biased region" description="Basic and acidic residues" evidence="10">
    <location>
        <begin position="109"/>
        <end position="124"/>
    </location>
</feature>
<evidence type="ECO:0000259" key="11">
    <source>
        <dbReference type="Pfam" id="PF05609"/>
    </source>
</evidence>
<reference evidence="12 13" key="1">
    <citation type="journal article" date="2019" name="Genome Biol. Evol.">
        <title>Whole-Genome Sequencing of the Giant Devil Catfish, Bagarius yarrelli.</title>
        <authorList>
            <person name="Jiang W."/>
            <person name="Lv Y."/>
            <person name="Cheng L."/>
            <person name="Yang K."/>
            <person name="Chao B."/>
            <person name="Wang X."/>
            <person name="Li Y."/>
            <person name="Pan X."/>
            <person name="You X."/>
            <person name="Zhang Y."/>
            <person name="Yang J."/>
            <person name="Li J."/>
            <person name="Zhang X."/>
            <person name="Liu S."/>
            <person name="Sun C."/>
            <person name="Yang J."/>
            <person name="Shi Q."/>
        </authorList>
    </citation>
    <scope>NUCLEOTIDE SEQUENCE [LARGE SCALE GENOMIC DNA]</scope>
    <source>
        <strain evidence="12">JWS20170419001</strain>
        <tissue evidence="12">Muscle</tissue>
    </source>
</reference>
<evidence type="ECO:0000256" key="8">
    <source>
        <dbReference type="ARBA" id="ARBA00023242"/>
    </source>
</evidence>
<feature type="compositionally biased region" description="Basic and acidic residues" evidence="10">
    <location>
        <begin position="1"/>
        <end position="12"/>
    </location>
</feature>
<accession>A0A556U7X9</accession>
<evidence type="ECO:0000256" key="5">
    <source>
        <dbReference type="ARBA" id="ARBA00022989"/>
    </source>
</evidence>
<feature type="compositionally biased region" description="Basic and acidic residues" evidence="10">
    <location>
        <begin position="21"/>
        <end position="36"/>
    </location>
</feature>
<comment type="similarity">
    <text evidence="2">Belongs to the TOR1AIP family.</text>
</comment>
<dbReference type="EMBL" id="VCAZ01000060">
    <property type="protein sequence ID" value="TSN76571.1"/>
    <property type="molecule type" value="Genomic_DNA"/>
</dbReference>
<dbReference type="InterPro" id="IPR038599">
    <property type="entry name" value="LAP1C-like_C_sf"/>
</dbReference>
<dbReference type="GO" id="GO:0005635">
    <property type="term" value="C:nuclear envelope"/>
    <property type="evidence" value="ECO:0007669"/>
    <property type="project" value="UniProtKB-SubCell"/>
</dbReference>
<sequence>MDVKRDGTDSRRITRQQRNKGSPEKISKVRMEKGAEDEHENGDPNNTVEMDVEEPEDQTQDMSSEDEIENSKPPIQEKKVNRPLRLVNLETDEKSTFLLQRRKTHQKSQKPESSERTDGGDAVKRSQNFSRESSRTGNASVKHKSVDSRTDILTRSSIKDYQNKMEEKARGLSGGDLQGRDGYTYVKDHTTYSLRTNNIPTGKQSLQHTSTADAWGVCRCLQRAVFLLVSLALGLMGYQHFSSLSRTDEPQNRLLHIASFETRLAELKALFPSQKPEFWKRAEIHLKRHLNLTNPTELVSIILTSGHEAEKTLGCLAQHLAAAFSNARNSSSVLSIDGRSYSTQKSDDVKLEIDKALKEAFEGGTEAAVIHHFEELPPGSTLIFYRYCDHENSAFKKVFLAFTVMLPELDIKLSLNLVEEQVHEYLHKRFVLSDKAVKFNQMDVDKLSGLWSRISHLILPVATEQKIEQQGCGLKAS</sequence>
<dbReference type="Pfam" id="PF05609">
    <property type="entry name" value="LAP1_C"/>
    <property type="match status" value="1"/>
</dbReference>
<evidence type="ECO:0000256" key="9">
    <source>
        <dbReference type="ARBA" id="ARBA00037847"/>
    </source>
</evidence>
<keyword evidence="13" id="KW-1185">Reference proteome</keyword>
<keyword evidence="6" id="KW-0472">Membrane</keyword>
<evidence type="ECO:0000256" key="7">
    <source>
        <dbReference type="ARBA" id="ARBA00023180"/>
    </source>
</evidence>
<evidence type="ECO:0000256" key="2">
    <source>
        <dbReference type="ARBA" id="ARBA00007860"/>
    </source>
</evidence>
<evidence type="ECO:0000313" key="13">
    <source>
        <dbReference type="Proteomes" id="UP000319801"/>
    </source>
</evidence>
<keyword evidence="5" id="KW-1133">Transmembrane helix</keyword>
<evidence type="ECO:0000256" key="1">
    <source>
        <dbReference type="ARBA" id="ARBA00004259"/>
    </source>
</evidence>
<dbReference type="PANTHER" id="PTHR18843:SF7">
    <property type="entry name" value="LAMINA-ASSOCIATED POLYPEPTIDE 1B ISOFORM 1-RELATED"/>
    <property type="match status" value="1"/>
</dbReference>
<keyword evidence="7" id="KW-0325">Glycoprotein</keyword>